<feature type="transmembrane region" description="Helical" evidence="2">
    <location>
        <begin position="112"/>
        <end position="136"/>
    </location>
</feature>
<organism evidence="3 4">
    <name type="scientific">Tolypocladium ophioglossoides (strain CBS 100239)</name>
    <name type="common">Snaketongue truffleclub</name>
    <name type="synonym">Elaphocordyceps ophioglossoides</name>
    <dbReference type="NCBI Taxonomy" id="1163406"/>
    <lineage>
        <taxon>Eukaryota</taxon>
        <taxon>Fungi</taxon>
        <taxon>Dikarya</taxon>
        <taxon>Ascomycota</taxon>
        <taxon>Pezizomycotina</taxon>
        <taxon>Sordariomycetes</taxon>
        <taxon>Hypocreomycetidae</taxon>
        <taxon>Hypocreales</taxon>
        <taxon>Ophiocordycipitaceae</taxon>
        <taxon>Tolypocladium</taxon>
    </lineage>
</organism>
<dbReference type="AlphaFoldDB" id="A0A0L0N5G5"/>
<reference evidence="3 4" key="1">
    <citation type="journal article" date="2015" name="BMC Genomics">
        <title>The genome of the truffle-parasite Tolypocladium ophioglossoides and the evolution of antifungal peptaibiotics.</title>
        <authorList>
            <person name="Quandt C.A."/>
            <person name="Bushley K.E."/>
            <person name="Spatafora J.W."/>
        </authorList>
    </citation>
    <scope>NUCLEOTIDE SEQUENCE [LARGE SCALE GENOMIC DNA]</scope>
    <source>
        <strain evidence="3 4">CBS 100239</strain>
    </source>
</reference>
<keyword evidence="2" id="KW-0472">Membrane</keyword>
<evidence type="ECO:0000313" key="4">
    <source>
        <dbReference type="Proteomes" id="UP000036947"/>
    </source>
</evidence>
<feature type="transmembrane region" description="Helical" evidence="2">
    <location>
        <begin position="280"/>
        <end position="299"/>
    </location>
</feature>
<proteinExistence type="predicted"/>
<protein>
    <recommendedName>
        <fullName evidence="5">Integral membrane protein</fullName>
    </recommendedName>
</protein>
<feature type="compositionally biased region" description="Low complexity" evidence="1">
    <location>
        <begin position="39"/>
        <end position="53"/>
    </location>
</feature>
<feature type="transmembrane region" description="Helical" evidence="2">
    <location>
        <begin position="191"/>
        <end position="215"/>
    </location>
</feature>
<dbReference type="Proteomes" id="UP000036947">
    <property type="component" value="Unassembled WGS sequence"/>
</dbReference>
<feature type="transmembrane region" description="Helical" evidence="2">
    <location>
        <begin position="235"/>
        <end position="259"/>
    </location>
</feature>
<keyword evidence="2" id="KW-0812">Transmembrane</keyword>
<keyword evidence="4" id="KW-1185">Reference proteome</keyword>
<dbReference type="STRING" id="1163406.A0A0L0N5G5"/>
<evidence type="ECO:0000256" key="1">
    <source>
        <dbReference type="SAM" id="MobiDB-lite"/>
    </source>
</evidence>
<feature type="transmembrane region" description="Helical" evidence="2">
    <location>
        <begin position="305"/>
        <end position="325"/>
    </location>
</feature>
<evidence type="ECO:0008006" key="5">
    <source>
        <dbReference type="Google" id="ProtNLM"/>
    </source>
</evidence>
<feature type="region of interest" description="Disordered" evidence="1">
    <location>
        <begin position="25"/>
        <end position="53"/>
    </location>
</feature>
<keyword evidence="2" id="KW-1133">Transmembrane helix</keyword>
<name>A0A0L0N5G5_TOLOC</name>
<accession>A0A0L0N5G5</accession>
<sequence length="492" mass="53417">MALPAPSNNANVAAKPAEAADLPVEGAIEAVQRKTQTQASPAGSSTAATPAAAAAAAAPPAPDRIKLLKAENGQFRFPRGTRLINNISWVVGLLELANAGDFAANVWNVVPVPVYAIVFMAIGGTVAGVLSVFAFLDSRLSCQNVRFLRLQRRKQKAERARRLEHSEAMRDVDVRLAVTFRELGSEVINRWVMDLLMGCGAVLISVGTFMAIGGANEDVWFASNILSGYLGNTPIALFGLVNCMWAAFIWTKAQGHVIATRKALRGSLAAALVKRRSRNVQAFAITNGTATILGGVGSLLTATRWWAYVILIPVIISSIFCNLWWRRRVGYTRAPLRDGVFPPIVPSELVADLEFAAHAEIAIREQQTAPINQFVADPTSLPDVLGFLEQHAMLDIFCLKVVSVPELCDALNGKDSTELDIGVDNLLAVPEPLHPRLLELAQECVRDMGPEHFRNRERYMAEMLGTYYNIAGNVDFDGNEEMPETKSTDSGI</sequence>
<comment type="caution">
    <text evidence="3">The sequence shown here is derived from an EMBL/GenBank/DDBJ whole genome shotgun (WGS) entry which is preliminary data.</text>
</comment>
<gene>
    <name evidence="3" type="ORF">TOPH_06357</name>
</gene>
<dbReference type="OrthoDB" id="5089392at2759"/>
<dbReference type="EMBL" id="LFRF01000021">
    <property type="protein sequence ID" value="KND89045.1"/>
    <property type="molecule type" value="Genomic_DNA"/>
</dbReference>
<evidence type="ECO:0000313" key="3">
    <source>
        <dbReference type="EMBL" id="KND89045.1"/>
    </source>
</evidence>
<evidence type="ECO:0000256" key="2">
    <source>
        <dbReference type="SAM" id="Phobius"/>
    </source>
</evidence>